<gene>
    <name evidence="3" type="ORF">BO85DRAFT_508565</name>
</gene>
<keyword evidence="2" id="KW-0812">Transmembrane</keyword>
<name>A0A8G1QTA6_9EURO</name>
<keyword evidence="4" id="KW-1185">Reference proteome</keyword>
<dbReference type="EMBL" id="KZ825091">
    <property type="protein sequence ID" value="RAH51885.1"/>
    <property type="molecule type" value="Genomic_DNA"/>
</dbReference>
<dbReference type="AlphaFoldDB" id="A0A8G1QTA6"/>
<dbReference type="GeneID" id="37167875"/>
<evidence type="ECO:0000256" key="2">
    <source>
        <dbReference type="SAM" id="Phobius"/>
    </source>
</evidence>
<organism evidence="3 4">
    <name type="scientific">Aspergillus piperis CBS 112811</name>
    <dbReference type="NCBI Taxonomy" id="1448313"/>
    <lineage>
        <taxon>Eukaryota</taxon>
        <taxon>Fungi</taxon>
        <taxon>Dikarya</taxon>
        <taxon>Ascomycota</taxon>
        <taxon>Pezizomycotina</taxon>
        <taxon>Eurotiomycetes</taxon>
        <taxon>Eurotiomycetidae</taxon>
        <taxon>Eurotiales</taxon>
        <taxon>Aspergillaceae</taxon>
        <taxon>Aspergillus</taxon>
        <taxon>Aspergillus subgen. Circumdati</taxon>
    </lineage>
</organism>
<evidence type="ECO:0000313" key="4">
    <source>
        <dbReference type="Proteomes" id="UP000249526"/>
    </source>
</evidence>
<dbReference type="Proteomes" id="UP000249526">
    <property type="component" value="Unassembled WGS sequence"/>
</dbReference>
<feature type="transmembrane region" description="Helical" evidence="2">
    <location>
        <begin position="116"/>
        <end position="138"/>
    </location>
</feature>
<evidence type="ECO:0000313" key="3">
    <source>
        <dbReference type="EMBL" id="RAH51885.1"/>
    </source>
</evidence>
<feature type="transmembrane region" description="Helical" evidence="2">
    <location>
        <begin position="83"/>
        <end position="101"/>
    </location>
</feature>
<evidence type="ECO:0000256" key="1">
    <source>
        <dbReference type="SAM" id="MobiDB-lite"/>
    </source>
</evidence>
<keyword evidence="2" id="KW-0472">Membrane</keyword>
<feature type="region of interest" description="Disordered" evidence="1">
    <location>
        <begin position="1"/>
        <end position="25"/>
    </location>
</feature>
<dbReference type="RefSeq" id="XP_025509807.1">
    <property type="nucleotide sequence ID" value="XM_025664473.1"/>
</dbReference>
<proteinExistence type="predicted"/>
<protein>
    <submittedName>
        <fullName evidence="3">Uncharacterized protein</fullName>
    </submittedName>
</protein>
<accession>A0A8G1QTA6</accession>
<keyword evidence="2" id="KW-1133">Transmembrane helix</keyword>
<sequence>MGRRSGHRNDPPLIPNQTGGIGETARRRGVEVSRLARQALRPSSGQVQAVSGVKLPWRLPTPKCQQRQAAIPSFSRFANGFELLISQLVNTVCSGVSVYSFSRHLHSHPLPSSCSYFILVGPVVDGVLVVFFAIVYPVQRAVIVAHRPFSPYRLPCSAYDQHPFVCRTNFFSQ</sequence>
<reference evidence="3 4" key="1">
    <citation type="submission" date="2018-02" db="EMBL/GenBank/DDBJ databases">
        <title>The genomes of Aspergillus section Nigri reveals drivers in fungal speciation.</title>
        <authorList>
            <consortium name="DOE Joint Genome Institute"/>
            <person name="Vesth T.C."/>
            <person name="Nybo J."/>
            <person name="Theobald S."/>
            <person name="Brandl J."/>
            <person name="Frisvad J.C."/>
            <person name="Nielsen K.F."/>
            <person name="Lyhne E.K."/>
            <person name="Kogle M.E."/>
            <person name="Kuo A."/>
            <person name="Riley R."/>
            <person name="Clum A."/>
            <person name="Nolan M."/>
            <person name="Lipzen A."/>
            <person name="Salamov A."/>
            <person name="Henrissat B."/>
            <person name="Wiebenga A."/>
            <person name="De vries R.P."/>
            <person name="Grigoriev I.V."/>
            <person name="Mortensen U.H."/>
            <person name="Andersen M.R."/>
            <person name="Baker S.E."/>
        </authorList>
    </citation>
    <scope>NUCLEOTIDE SEQUENCE [LARGE SCALE GENOMIC DNA]</scope>
    <source>
        <strain evidence="3 4">CBS 112811</strain>
    </source>
</reference>